<reference evidence="3" key="1">
    <citation type="submission" date="2023-07" db="EMBL/GenBank/DDBJ databases">
        <authorList>
            <consortium name="AG Swart"/>
            <person name="Singh M."/>
            <person name="Singh A."/>
            <person name="Seah K."/>
            <person name="Emmerich C."/>
        </authorList>
    </citation>
    <scope>NUCLEOTIDE SEQUENCE</scope>
    <source>
        <strain evidence="3">DP1</strain>
    </source>
</reference>
<sequence>MSKRNNMIDNPSGKLLGRARRLESSHIHNPSCQCFLLNRRNGNSLNLCAINQILNPSVEETKEVKLQDHTTEEQDHEPEKSSTLYVVSKKLENLAIDLEQAECDLFNAQKYLKEKENSREEAQILNKQAENTLKKLSYSMNSACIDYDVASILVQFKTSEVEMIEQEILKYQQKFDKLSKSEINEESKAKVNKSSEMAQRRSKPPKDDDKNNNVVIESLKAEIERLKAENALLKARNEILIAMIKEKVRDLSKINKNLIKLELMLSQEDNR</sequence>
<evidence type="ECO:0000256" key="1">
    <source>
        <dbReference type="SAM" id="Coils"/>
    </source>
</evidence>
<comment type="caution">
    <text evidence="3">The sequence shown here is derived from an EMBL/GenBank/DDBJ whole genome shotgun (WGS) entry which is preliminary data.</text>
</comment>
<feature type="compositionally biased region" description="Basic and acidic residues" evidence="2">
    <location>
        <begin position="62"/>
        <end position="80"/>
    </location>
</feature>
<accession>A0AAD1XQV0</accession>
<feature type="region of interest" description="Disordered" evidence="2">
    <location>
        <begin position="186"/>
        <end position="213"/>
    </location>
</feature>
<organism evidence="3 4">
    <name type="scientific">Euplotes crassus</name>
    <dbReference type="NCBI Taxonomy" id="5936"/>
    <lineage>
        <taxon>Eukaryota</taxon>
        <taxon>Sar</taxon>
        <taxon>Alveolata</taxon>
        <taxon>Ciliophora</taxon>
        <taxon>Intramacronucleata</taxon>
        <taxon>Spirotrichea</taxon>
        <taxon>Hypotrichia</taxon>
        <taxon>Euplotida</taxon>
        <taxon>Euplotidae</taxon>
        <taxon>Moneuplotes</taxon>
    </lineage>
</organism>
<keyword evidence="1" id="KW-0175">Coiled coil</keyword>
<evidence type="ECO:0000256" key="2">
    <source>
        <dbReference type="SAM" id="MobiDB-lite"/>
    </source>
</evidence>
<gene>
    <name evidence="3" type="ORF">ECRASSUSDP1_LOCUS18570</name>
</gene>
<feature type="coiled-coil region" evidence="1">
    <location>
        <begin position="98"/>
        <end position="181"/>
    </location>
</feature>
<protein>
    <submittedName>
        <fullName evidence="3">Uncharacterized protein</fullName>
    </submittedName>
</protein>
<evidence type="ECO:0000313" key="3">
    <source>
        <dbReference type="EMBL" id="CAI2377187.1"/>
    </source>
</evidence>
<dbReference type="Proteomes" id="UP001295684">
    <property type="component" value="Unassembled WGS sequence"/>
</dbReference>
<evidence type="ECO:0000313" key="4">
    <source>
        <dbReference type="Proteomes" id="UP001295684"/>
    </source>
</evidence>
<feature type="coiled-coil region" evidence="1">
    <location>
        <begin position="216"/>
        <end position="243"/>
    </location>
</feature>
<proteinExistence type="predicted"/>
<name>A0AAD1XQV0_EUPCR</name>
<dbReference type="EMBL" id="CAMPGE010018803">
    <property type="protein sequence ID" value="CAI2377187.1"/>
    <property type="molecule type" value="Genomic_DNA"/>
</dbReference>
<dbReference type="AlphaFoldDB" id="A0AAD1XQV0"/>
<feature type="region of interest" description="Disordered" evidence="2">
    <location>
        <begin position="62"/>
        <end position="82"/>
    </location>
</feature>
<keyword evidence="4" id="KW-1185">Reference proteome</keyword>